<keyword evidence="2" id="KW-1185">Reference proteome</keyword>
<dbReference type="EMBL" id="PDUG01000005">
    <property type="protein sequence ID" value="PIC27335.1"/>
    <property type="molecule type" value="Genomic_DNA"/>
</dbReference>
<organism evidence="1 2">
    <name type="scientific">Caenorhabditis nigoni</name>
    <dbReference type="NCBI Taxonomy" id="1611254"/>
    <lineage>
        <taxon>Eukaryota</taxon>
        <taxon>Metazoa</taxon>
        <taxon>Ecdysozoa</taxon>
        <taxon>Nematoda</taxon>
        <taxon>Chromadorea</taxon>
        <taxon>Rhabditida</taxon>
        <taxon>Rhabditina</taxon>
        <taxon>Rhabditomorpha</taxon>
        <taxon>Rhabditoidea</taxon>
        <taxon>Rhabditidae</taxon>
        <taxon>Peloderinae</taxon>
        <taxon>Caenorhabditis</taxon>
    </lineage>
</organism>
<evidence type="ECO:0000313" key="2">
    <source>
        <dbReference type="Proteomes" id="UP000230233"/>
    </source>
</evidence>
<accession>A0A2G5TJ61</accession>
<comment type="caution">
    <text evidence="1">The sequence shown here is derived from an EMBL/GenBank/DDBJ whole genome shotgun (WGS) entry which is preliminary data.</text>
</comment>
<gene>
    <name evidence="1" type="primary">Cnig_chr_V.g19627</name>
    <name evidence="1" type="ORF">B9Z55_019627</name>
</gene>
<dbReference type="AlphaFoldDB" id="A0A2G5TJ61"/>
<evidence type="ECO:0000313" key="1">
    <source>
        <dbReference type="EMBL" id="PIC27335.1"/>
    </source>
</evidence>
<proteinExistence type="predicted"/>
<dbReference type="Proteomes" id="UP000230233">
    <property type="component" value="Chromosome V"/>
</dbReference>
<sequence>MGGCPAVRVLICVDKCLNGNLYHIYISILKTWFRSERRMHALKDIFSKDISCGELQDPDSSDATFCNVALDEDGGWRCSTARQLPVIVEVEPSFLGVA</sequence>
<protein>
    <submittedName>
        <fullName evidence="1">Uncharacterized protein</fullName>
    </submittedName>
</protein>
<reference evidence="2" key="1">
    <citation type="submission" date="2017-10" db="EMBL/GenBank/DDBJ databases">
        <title>Rapid genome shrinkage in a self-fertile nematode reveals novel sperm competition proteins.</title>
        <authorList>
            <person name="Yin D."/>
            <person name="Schwarz E.M."/>
            <person name="Thomas C.G."/>
            <person name="Felde R.L."/>
            <person name="Korf I.F."/>
            <person name="Cutter A.D."/>
            <person name="Schartner C.M."/>
            <person name="Ralston E.J."/>
            <person name="Meyer B.J."/>
            <person name="Haag E.S."/>
        </authorList>
    </citation>
    <scope>NUCLEOTIDE SEQUENCE [LARGE SCALE GENOMIC DNA]</scope>
    <source>
        <strain evidence="2">JU1422</strain>
    </source>
</reference>
<name>A0A2G5TJ61_9PELO</name>